<evidence type="ECO:0000256" key="1">
    <source>
        <dbReference type="ARBA" id="ARBA00004945"/>
    </source>
</evidence>
<dbReference type="RefSeq" id="WP_094925931.1">
    <property type="nucleotide sequence ID" value="NZ_NPIA01000008.1"/>
</dbReference>
<evidence type="ECO:0000313" key="7">
    <source>
        <dbReference type="EMBL" id="OZM56070.1"/>
    </source>
</evidence>
<accession>A0A263BQV5</accession>
<evidence type="ECO:0000256" key="4">
    <source>
        <dbReference type="ARBA" id="ARBA00022801"/>
    </source>
</evidence>
<dbReference type="Gene3D" id="3.40.50.1580">
    <property type="entry name" value="Nucleoside phosphorylase domain"/>
    <property type="match status" value="1"/>
</dbReference>
<dbReference type="Pfam" id="PF01048">
    <property type="entry name" value="PNP_UDP_1"/>
    <property type="match status" value="1"/>
</dbReference>
<sequence>MKIAVIGAMEEEIKLMREQLDITNERQLAKITFYEGSYADHEVILCKSGVGKVNAAITTQLLIDHYNVEAIIFTGVAGALSPNLNIGDIVISTSSMYHDIDASALGFAKGTIPMFDHPSDFRADEKLIAIAADAASELNELTVSKGRILSGDQFIADGALVKQYEQQFAGACIEMEGAAVAHAAYLNDVPFVIIRSISDKANGEANVNFVEFTKLASEHSSYIVQKMLKKLKEL</sequence>
<reference evidence="8" key="1">
    <citation type="submission" date="2017-08" db="EMBL/GenBank/DDBJ databases">
        <authorList>
            <person name="Huang Z."/>
        </authorList>
    </citation>
    <scope>NUCLEOTIDE SEQUENCE [LARGE SCALE GENOMIC DNA]</scope>
    <source>
        <strain evidence="8">SA5d-4</strain>
    </source>
</reference>
<keyword evidence="3" id="KW-0028">Amino-acid biosynthesis</keyword>
<name>A0A263BQV5_9BACI</name>
<dbReference type="EMBL" id="NPIA01000008">
    <property type="protein sequence ID" value="OZM56070.1"/>
    <property type="molecule type" value="Genomic_DNA"/>
</dbReference>
<evidence type="ECO:0000256" key="2">
    <source>
        <dbReference type="ARBA" id="ARBA00011974"/>
    </source>
</evidence>
<dbReference type="CDD" id="cd09008">
    <property type="entry name" value="MTAN"/>
    <property type="match status" value="1"/>
</dbReference>
<dbReference type="GO" id="GO:0009164">
    <property type="term" value="P:nucleoside catabolic process"/>
    <property type="evidence" value="ECO:0007669"/>
    <property type="project" value="InterPro"/>
</dbReference>
<proteinExistence type="predicted"/>
<dbReference type="UniPathway" id="UPA00904">
    <property type="reaction ID" value="UER00871"/>
</dbReference>
<evidence type="ECO:0000256" key="5">
    <source>
        <dbReference type="ARBA" id="ARBA00023167"/>
    </source>
</evidence>
<dbReference type="GO" id="GO:0019284">
    <property type="term" value="P:L-methionine salvage from S-adenosylmethionine"/>
    <property type="evidence" value="ECO:0007669"/>
    <property type="project" value="TreeGrafter"/>
</dbReference>
<dbReference type="SUPFAM" id="SSF53167">
    <property type="entry name" value="Purine and uridine phosphorylases"/>
    <property type="match status" value="1"/>
</dbReference>
<dbReference type="NCBIfam" id="NF004079">
    <property type="entry name" value="PRK05584.1"/>
    <property type="match status" value="1"/>
</dbReference>
<evidence type="ECO:0000313" key="8">
    <source>
        <dbReference type="Proteomes" id="UP000217083"/>
    </source>
</evidence>
<dbReference type="InterPro" id="IPR000845">
    <property type="entry name" value="Nucleoside_phosphorylase_d"/>
</dbReference>
<dbReference type="Proteomes" id="UP000217083">
    <property type="component" value="Unassembled WGS sequence"/>
</dbReference>
<comment type="caution">
    <text evidence="7">The sequence shown here is derived from an EMBL/GenBank/DDBJ whole genome shotgun (WGS) entry which is preliminary data.</text>
</comment>
<reference evidence="7 8" key="2">
    <citation type="submission" date="2017-09" db="EMBL/GenBank/DDBJ databases">
        <title>Bacillus patelloidae sp. nov., isolated from the intestinal tract of a marine limpet.</title>
        <authorList>
            <person name="Liu R."/>
            <person name="Dong C."/>
            <person name="Shao Z."/>
        </authorList>
    </citation>
    <scope>NUCLEOTIDE SEQUENCE [LARGE SCALE GENOMIC DNA]</scope>
    <source>
        <strain evidence="7 8">SA5d-4</strain>
    </source>
</reference>
<organism evidence="7 8">
    <name type="scientific">Lottiidibacillus patelloidae</name>
    <dbReference type="NCBI Taxonomy" id="2670334"/>
    <lineage>
        <taxon>Bacteria</taxon>
        <taxon>Bacillati</taxon>
        <taxon>Bacillota</taxon>
        <taxon>Bacilli</taxon>
        <taxon>Bacillales</taxon>
        <taxon>Bacillaceae</taxon>
        <taxon>Lottiidibacillus</taxon>
    </lineage>
</organism>
<keyword evidence="4" id="KW-0378">Hydrolase</keyword>
<dbReference type="AlphaFoldDB" id="A0A263BQV5"/>
<keyword evidence="5" id="KW-0486">Methionine biosynthesis</keyword>
<dbReference type="InterPro" id="IPR010049">
    <property type="entry name" value="MTA_SAH_Nsdase"/>
</dbReference>
<dbReference type="GO" id="GO:0019509">
    <property type="term" value="P:L-methionine salvage from methylthioadenosine"/>
    <property type="evidence" value="ECO:0007669"/>
    <property type="project" value="UniProtKB-UniPathway"/>
</dbReference>
<dbReference type="GO" id="GO:0005829">
    <property type="term" value="C:cytosol"/>
    <property type="evidence" value="ECO:0007669"/>
    <property type="project" value="TreeGrafter"/>
</dbReference>
<dbReference type="GO" id="GO:0008930">
    <property type="term" value="F:methylthioadenosine nucleosidase activity"/>
    <property type="evidence" value="ECO:0007669"/>
    <property type="project" value="InterPro"/>
</dbReference>
<dbReference type="PANTHER" id="PTHR46832:SF1">
    <property type="entry name" value="5'-METHYLTHIOADENOSINE_S-ADENOSYLHOMOCYSTEINE NUCLEOSIDASE"/>
    <property type="match status" value="1"/>
</dbReference>
<feature type="domain" description="Nucleoside phosphorylase" evidence="6">
    <location>
        <begin position="2"/>
        <end position="228"/>
    </location>
</feature>
<gene>
    <name evidence="7" type="ORF">CIB95_13250</name>
</gene>
<evidence type="ECO:0000256" key="3">
    <source>
        <dbReference type="ARBA" id="ARBA00022605"/>
    </source>
</evidence>
<comment type="pathway">
    <text evidence="1">Amino-acid biosynthesis; L-methionine biosynthesis via salvage pathway; S-methyl-5-thio-alpha-D-ribose 1-phosphate from S-methyl-5'-thioadenosine (hydrolase route): step 1/2.</text>
</comment>
<evidence type="ECO:0000259" key="6">
    <source>
        <dbReference type="Pfam" id="PF01048"/>
    </source>
</evidence>
<protein>
    <recommendedName>
        <fullName evidence="2">adenosylhomocysteine nucleosidase</fullName>
        <ecNumber evidence="2">3.2.2.9</ecNumber>
    </recommendedName>
</protein>
<dbReference type="InterPro" id="IPR035994">
    <property type="entry name" value="Nucleoside_phosphorylase_sf"/>
</dbReference>
<keyword evidence="8" id="KW-1185">Reference proteome</keyword>
<dbReference type="EC" id="3.2.2.9" evidence="2"/>
<dbReference type="NCBIfam" id="TIGR01704">
    <property type="entry name" value="MTA_SAH-Nsdase"/>
    <property type="match status" value="1"/>
</dbReference>
<dbReference type="GO" id="GO:0008782">
    <property type="term" value="F:adenosylhomocysteine nucleosidase activity"/>
    <property type="evidence" value="ECO:0007669"/>
    <property type="project" value="UniProtKB-EC"/>
</dbReference>
<dbReference type="PANTHER" id="PTHR46832">
    <property type="entry name" value="5'-METHYLTHIOADENOSINE/S-ADENOSYLHOMOCYSTEINE NUCLEOSIDASE"/>
    <property type="match status" value="1"/>
</dbReference>